<keyword evidence="2" id="KW-1185">Reference proteome</keyword>
<dbReference type="OrthoDB" id="125347at2759"/>
<reference evidence="1 2" key="1">
    <citation type="journal article" date="2019" name="Sci. Rep.">
        <title>Orb-weaving spider Araneus ventricosus genome elucidates the spidroin gene catalogue.</title>
        <authorList>
            <person name="Kono N."/>
            <person name="Nakamura H."/>
            <person name="Ohtoshi R."/>
            <person name="Moran D.A.P."/>
            <person name="Shinohara A."/>
            <person name="Yoshida Y."/>
            <person name="Fujiwara M."/>
            <person name="Mori M."/>
            <person name="Tomita M."/>
            <person name="Arakawa K."/>
        </authorList>
    </citation>
    <scope>NUCLEOTIDE SEQUENCE [LARGE SCALE GENOMIC DNA]</scope>
</reference>
<dbReference type="Proteomes" id="UP000499080">
    <property type="component" value="Unassembled WGS sequence"/>
</dbReference>
<organism evidence="1 2">
    <name type="scientific">Araneus ventricosus</name>
    <name type="common">Orbweaver spider</name>
    <name type="synonym">Epeira ventricosa</name>
    <dbReference type="NCBI Taxonomy" id="182803"/>
    <lineage>
        <taxon>Eukaryota</taxon>
        <taxon>Metazoa</taxon>
        <taxon>Ecdysozoa</taxon>
        <taxon>Arthropoda</taxon>
        <taxon>Chelicerata</taxon>
        <taxon>Arachnida</taxon>
        <taxon>Araneae</taxon>
        <taxon>Araneomorphae</taxon>
        <taxon>Entelegynae</taxon>
        <taxon>Araneoidea</taxon>
        <taxon>Araneidae</taxon>
        <taxon>Araneus</taxon>
    </lineage>
</organism>
<accession>A0A4Y2N162</accession>
<name>A0A4Y2N162_ARAVE</name>
<evidence type="ECO:0000313" key="2">
    <source>
        <dbReference type="Proteomes" id="UP000499080"/>
    </source>
</evidence>
<dbReference type="AlphaFoldDB" id="A0A4Y2N162"/>
<feature type="non-terminal residue" evidence="1">
    <location>
        <position position="1"/>
    </location>
</feature>
<sequence>KTPGSSKAEEVFKGCRGWFEKFLRRTGIHSVVRHGEAESSDEKVAENIIADFKKLLHFEGHLPQQVFNCDETVLFRKNMPSRIYITEEENALSGHKSMKIRSHAAVLCQCKRRLEN</sequence>
<gene>
    <name evidence="1" type="ORF">AVEN_129976_1</name>
</gene>
<proteinExistence type="predicted"/>
<evidence type="ECO:0000313" key="1">
    <source>
        <dbReference type="EMBL" id="GBN32723.1"/>
    </source>
</evidence>
<protein>
    <recommendedName>
        <fullName evidence="3">HTH CENPB-type domain-containing protein</fullName>
    </recommendedName>
</protein>
<dbReference type="EMBL" id="BGPR01125645">
    <property type="protein sequence ID" value="GBN32723.1"/>
    <property type="molecule type" value="Genomic_DNA"/>
</dbReference>
<comment type="caution">
    <text evidence="1">The sequence shown here is derived from an EMBL/GenBank/DDBJ whole genome shotgun (WGS) entry which is preliminary data.</text>
</comment>
<evidence type="ECO:0008006" key="3">
    <source>
        <dbReference type="Google" id="ProtNLM"/>
    </source>
</evidence>